<sequence>MKRILLYITAIWMTIFALTSCDDTELKDIPDKPTVTTETPTEYKSILTVEDGVLIKVPQSVFGFGKDRYEEVEKFEADHGGKLKGEHNENSTIKPGDGNKPIRIYITTYDYETGDPLGYNPKRFYTIDNYKQVLIKSQILIKTSLIKQGDGNLQEAFKKALTNDGYKAIDSQTYQNNQYNLKIEDKGNYQVLSFKSIAVQ</sequence>
<dbReference type="PROSITE" id="PS51257">
    <property type="entry name" value="PROKAR_LIPOPROTEIN"/>
    <property type="match status" value="1"/>
</dbReference>
<keyword evidence="1" id="KW-0732">Signal</keyword>
<evidence type="ECO:0008006" key="4">
    <source>
        <dbReference type="Google" id="ProtNLM"/>
    </source>
</evidence>
<proteinExistence type="predicted"/>
<dbReference type="Proteomes" id="UP001596020">
    <property type="component" value="Unassembled WGS sequence"/>
</dbReference>
<feature type="signal peptide" evidence="1">
    <location>
        <begin position="1"/>
        <end position="19"/>
    </location>
</feature>
<accession>A0ABV9K5U0</accession>
<dbReference type="RefSeq" id="WP_380077667.1">
    <property type="nucleotide sequence ID" value="NZ_JBHSGO010000044.1"/>
</dbReference>
<evidence type="ECO:0000313" key="3">
    <source>
        <dbReference type="Proteomes" id="UP001596020"/>
    </source>
</evidence>
<protein>
    <recommendedName>
        <fullName evidence="4">Lipoprotein</fullName>
    </recommendedName>
</protein>
<gene>
    <name evidence="2" type="ORF">ACFO3G_02495</name>
</gene>
<reference evidence="3" key="1">
    <citation type="journal article" date="2019" name="Int. J. Syst. Evol. Microbiol.">
        <title>The Global Catalogue of Microorganisms (GCM) 10K type strain sequencing project: providing services to taxonomists for standard genome sequencing and annotation.</title>
        <authorList>
            <consortium name="The Broad Institute Genomics Platform"/>
            <consortium name="The Broad Institute Genome Sequencing Center for Infectious Disease"/>
            <person name="Wu L."/>
            <person name="Ma J."/>
        </authorList>
    </citation>
    <scope>NUCLEOTIDE SEQUENCE [LARGE SCALE GENOMIC DNA]</scope>
    <source>
        <strain evidence="3">CGMCC 4.7357</strain>
    </source>
</reference>
<name>A0ABV9K5U0_9PORP</name>
<comment type="caution">
    <text evidence="2">The sequence shown here is derived from an EMBL/GenBank/DDBJ whole genome shotgun (WGS) entry which is preliminary data.</text>
</comment>
<keyword evidence="3" id="KW-1185">Reference proteome</keyword>
<organism evidence="2 3">
    <name type="scientific">Falsiporphyromonas endometrii</name>
    <dbReference type="NCBI Taxonomy" id="1387297"/>
    <lineage>
        <taxon>Bacteria</taxon>
        <taxon>Pseudomonadati</taxon>
        <taxon>Bacteroidota</taxon>
        <taxon>Bacteroidia</taxon>
        <taxon>Bacteroidales</taxon>
        <taxon>Porphyromonadaceae</taxon>
        <taxon>Falsiporphyromonas</taxon>
    </lineage>
</organism>
<dbReference type="EMBL" id="JBHSGO010000044">
    <property type="protein sequence ID" value="MFC4665487.1"/>
    <property type="molecule type" value="Genomic_DNA"/>
</dbReference>
<feature type="chain" id="PRO_5046163608" description="Lipoprotein" evidence="1">
    <location>
        <begin position="20"/>
        <end position="200"/>
    </location>
</feature>
<evidence type="ECO:0000256" key="1">
    <source>
        <dbReference type="SAM" id="SignalP"/>
    </source>
</evidence>
<evidence type="ECO:0000313" key="2">
    <source>
        <dbReference type="EMBL" id="MFC4665487.1"/>
    </source>
</evidence>